<dbReference type="Proteomes" id="UP000076532">
    <property type="component" value="Unassembled WGS sequence"/>
</dbReference>
<dbReference type="EMBL" id="KV417516">
    <property type="protein sequence ID" value="KZP26119.1"/>
    <property type="molecule type" value="Genomic_DNA"/>
</dbReference>
<gene>
    <name evidence="2" type="ORF">FIBSPDRAFT_918251</name>
</gene>
<keyword evidence="3" id="KW-1185">Reference proteome</keyword>
<evidence type="ECO:0000256" key="1">
    <source>
        <dbReference type="SAM" id="MobiDB-lite"/>
    </source>
</evidence>
<dbReference type="OrthoDB" id="2680677at2759"/>
<feature type="region of interest" description="Disordered" evidence="1">
    <location>
        <begin position="281"/>
        <end position="301"/>
    </location>
</feature>
<protein>
    <submittedName>
        <fullName evidence="2">Uncharacterized protein</fullName>
    </submittedName>
</protein>
<feature type="compositionally biased region" description="Polar residues" evidence="1">
    <location>
        <begin position="282"/>
        <end position="301"/>
    </location>
</feature>
<proteinExistence type="predicted"/>
<reference evidence="2 3" key="1">
    <citation type="journal article" date="2016" name="Mol. Biol. Evol.">
        <title>Comparative Genomics of Early-Diverging Mushroom-Forming Fungi Provides Insights into the Origins of Lignocellulose Decay Capabilities.</title>
        <authorList>
            <person name="Nagy L.G."/>
            <person name="Riley R."/>
            <person name="Tritt A."/>
            <person name="Adam C."/>
            <person name="Daum C."/>
            <person name="Floudas D."/>
            <person name="Sun H."/>
            <person name="Yadav J.S."/>
            <person name="Pangilinan J."/>
            <person name="Larsson K.H."/>
            <person name="Matsuura K."/>
            <person name="Barry K."/>
            <person name="Labutti K."/>
            <person name="Kuo R."/>
            <person name="Ohm R.A."/>
            <person name="Bhattacharya S.S."/>
            <person name="Shirouzu T."/>
            <person name="Yoshinaga Y."/>
            <person name="Martin F.M."/>
            <person name="Grigoriev I.V."/>
            <person name="Hibbett D.S."/>
        </authorList>
    </citation>
    <scope>NUCLEOTIDE SEQUENCE [LARGE SCALE GENOMIC DNA]</scope>
    <source>
        <strain evidence="2 3">CBS 109695</strain>
    </source>
</reference>
<evidence type="ECO:0000313" key="3">
    <source>
        <dbReference type="Proteomes" id="UP000076532"/>
    </source>
</evidence>
<name>A0A166PI42_9AGAM</name>
<sequence length="301" mass="33701">MRQVRGAGAVGTNNCDLGPLHDKVLVHCKTIITNPDLLLSLDASYETGSLDGEQWQRPDGMYAVWALMPKLPHLRSIVIAFFEGAAETWLRFITEYGPDSRIASASAAERQRAYLPPTNDVNEGALGTMRIASRHAPNSTLESQNARTMYRKNNTGAFISKCLSPADQAYLRHKAREMDSSGAARKRRTEQAEYDDADASQKRKRREVLSDRRAEKRIKIRGIQPMRDSEALQKSPPNNRELDLQLESYRMHDTEVPKKKFVGHKLEKIAALVAAIDRYHAGQQSSHGDVQTQHPAANGEN</sequence>
<accession>A0A166PI42</accession>
<dbReference type="AlphaFoldDB" id="A0A166PI42"/>
<evidence type="ECO:0000313" key="2">
    <source>
        <dbReference type="EMBL" id="KZP26119.1"/>
    </source>
</evidence>
<organism evidence="2 3">
    <name type="scientific">Athelia psychrophila</name>
    <dbReference type="NCBI Taxonomy" id="1759441"/>
    <lineage>
        <taxon>Eukaryota</taxon>
        <taxon>Fungi</taxon>
        <taxon>Dikarya</taxon>
        <taxon>Basidiomycota</taxon>
        <taxon>Agaricomycotina</taxon>
        <taxon>Agaricomycetes</taxon>
        <taxon>Agaricomycetidae</taxon>
        <taxon>Atheliales</taxon>
        <taxon>Atheliaceae</taxon>
        <taxon>Athelia</taxon>
    </lineage>
</organism>
<feature type="region of interest" description="Disordered" evidence="1">
    <location>
        <begin position="175"/>
        <end position="240"/>
    </location>
</feature>
<dbReference type="STRING" id="436010.A0A166PI42"/>